<evidence type="ECO:0000313" key="1">
    <source>
        <dbReference type="EMBL" id="EPF32212.1"/>
    </source>
</evidence>
<proteinExistence type="predicted"/>
<reference evidence="1 2" key="1">
    <citation type="submission" date="2013-04" db="EMBL/GenBank/DDBJ databases">
        <title>The Genome Sequence of Treponema maltophilum ATCC 51939.</title>
        <authorList>
            <consortium name="The Broad Institute Genomics Platform"/>
            <person name="Earl A."/>
            <person name="Ward D."/>
            <person name="Feldgarden M."/>
            <person name="Gevers D."/>
            <person name="Leonetti C."/>
            <person name="Blanton J.M."/>
            <person name="Dewhirst F.E."/>
            <person name="Izard J."/>
            <person name="Walker B."/>
            <person name="Young S."/>
            <person name="Zeng Q."/>
            <person name="Gargeya S."/>
            <person name="Fitzgerald M."/>
            <person name="Haas B."/>
            <person name="Abouelleil A."/>
            <person name="Allen A.W."/>
            <person name="Alvarado L."/>
            <person name="Arachchi H.M."/>
            <person name="Berlin A.M."/>
            <person name="Chapman S.B."/>
            <person name="Gainer-Dewar J."/>
            <person name="Goldberg J."/>
            <person name="Griggs A."/>
            <person name="Gujja S."/>
            <person name="Hansen M."/>
            <person name="Howarth C."/>
            <person name="Imamovic A."/>
            <person name="Ireland A."/>
            <person name="Larimer J."/>
            <person name="McCowan C."/>
            <person name="Murphy C."/>
            <person name="Pearson M."/>
            <person name="Poon T.W."/>
            <person name="Priest M."/>
            <person name="Roberts A."/>
            <person name="Saif S."/>
            <person name="Shea T."/>
            <person name="Sisk P."/>
            <person name="Sykes S."/>
            <person name="Wortman J."/>
            <person name="Nusbaum C."/>
            <person name="Birren B."/>
        </authorList>
    </citation>
    <scope>NUCLEOTIDE SEQUENCE [LARGE SCALE GENOMIC DNA]</scope>
    <source>
        <strain evidence="1 2">ATCC 51939</strain>
    </source>
</reference>
<gene>
    <name evidence="1" type="ORF">HMPREF9194_00207</name>
</gene>
<dbReference type="STRING" id="1125699.HMPREF9194_00207"/>
<dbReference type="AlphaFoldDB" id="S3KJ14"/>
<protein>
    <submittedName>
        <fullName evidence="1">Uncharacterized protein</fullName>
    </submittedName>
</protein>
<accession>S3KJ14</accession>
<sequence>MDYLPRYKSVDELTFTDDFMFGTIMKHKPVCKGVLERFLHIKVGKIEYPSLQKTIAPFYESKGIRLDVYVAESSRVFDIEIQTSIPPDLPKRTRLQRASNIAPLTVTPSFADAKHRG</sequence>
<dbReference type="EMBL" id="ATFF01000002">
    <property type="protein sequence ID" value="EPF32212.1"/>
    <property type="molecule type" value="Genomic_DNA"/>
</dbReference>
<keyword evidence="2" id="KW-1185">Reference proteome</keyword>
<comment type="caution">
    <text evidence="1">The sequence shown here is derived from an EMBL/GenBank/DDBJ whole genome shotgun (WGS) entry which is preliminary data.</text>
</comment>
<dbReference type="PATRIC" id="fig|1125699.3.peg.209"/>
<name>S3KJ14_TREMA</name>
<dbReference type="HOGENOM" id="CLU_168353_0_0_12"/>
<dbReference type="Proteomes" id="UP000014541">
    <property type="component" value="Unassembled WGS sequence"/>
</dbReference>
<dbReference type="eggNOG" id="COG5464">
    <property type="taxonomic scope" value="Bacteria"/>
</dbReference>
<organism evidence="1 2">
    <name type="scientific">Treponema maltophilum ATCC 51939</name>
    <dbReference type="NCBI Taxonomy" id="1125699"/>
    <lineage>
        <taxon>Bacteria</taxon>
        <taxon>Pseudomonadati</taxon>
        <taxon>Spirochaetota</taxon>
        <taxon>Spirochaetia</taxon>
        <taxon>Spirochaetales</taxon>
        <taxon>Treponemataceae</taxon>
        <taxon>Treponema</taxon>
    </lineage>
</organism>
<dbReference type="RefSeq" id="WP_016524509.1">
    <property type="nucleotide sequence ID" value="NZ_KE332518.1"/>
</dbReference>
<evidence type="ECO:0000313" key="2">
    <source>
        <dbReference type="Proteomes" id="UP000014541"/>
    </source>
</evidence>